<reference evidence="2 3" key="1">
    <citation type="submission" date="2019-01" db="EMBL/GenBank/DDBJ databases">
        <authorList>
            <person name="Chen W.-M."/>
        </authorList>
    </citation>
    <scope>NUCLEOTIDE SEQUENCE [LARGE SCALE GENOMIC DNA]</scope>
    <source>
        <strain evidence="2 3">ICH-3</strain>
    </source>
</reference>
<feature type="chain" id="PRO_5019379247" evidence="1">
    <location>
        <begin position="20"/>
        <end position="201"/>
    </location>
</feature>
<accession>A0A437JXS3</accession>
<name>A0A437JXS3_9BURK</name>
<comment type="caution">
    <text evidence="2">The sequence shown here is derived from an EMBL/GenBank/DDBJ whole genome shotgun (WGS) entry which is preliminary data.</text>
</comment>
<dbReference type="AlphaFoldDB" id="A0A437JXS3"/>
<keyword evidence="1" id="KW-0732">Signal</keyword>
<dbReference type="Proteomes" id="UP000288178">
    <property type="component" value="Unassembled WGS sequence"/>
</dbReference>
<feature type="signal peptide" evidence="1">
    <location>
        <begin position="1"/>
        <end position="19"/>
    </location>
</feature>
<keyword evidence="3" id="KW-1185">Reference proteome</keyword>
<dbReference type="OrthoDB" id="8536404at2"/>
<proteinExistence type="predicted"/>
<dbReference type="RefSeq" id="WP_128197788.1">
    <property type="nucleotide sequence ID" value="NZ_SACT01000002.1"/>
</dbReference>
<dbReference type="InterPro" id="IPR022061">
    <property type="entry name" value="DUF3617"/>
</dbReference>
<protein>
    <submittedName>
        <fullName evidence="2">DUF3617 domain-containing protein</fullName>
    </submittedName>
</protein>
<dbReference type="Pfam" id="PF12276">
    <property type="entry name" value="DUF3617"/>
    <property type="match status" value="1"/>
</dbReference>
<evidence type="ECO:0000256" key="1">
    <source>
        <dbReference type="SAM" id="SignalP"/>
    </source>
</evidence>
<gene>
    <name evidence="2" type="ORF">ENE75_08400</name>
</gene>
<organism evidence="2 3">
    <name type="scientific">Rubrivivax albus</name>
    <dbReference type="NCBI Taxonomy" id="2499835"/>
    <lineage>
        <taxon>Bacteria</taxon>
        <taxon>Pseudomonadati</taxon>
        <taxon>Pseudomonadota</taxon>
        <taxon>Betaproteobacteria</taxon>
        <taxon>Burkholderiales</taxon>
        <taxon>Sphaerotilaceae</taxon>
        <taxon>Rubrivivax</taxon>
    </lineage>
</organism>
<evidence type="ECO:0000313" key="3">
    <source>
        <dbReference type="Proteomes" id="UP000288178"/>
    </source>
</evidence>
<sequence>MKTLALSLTAALLASTAAAQTLNPAPAPGLWETQFKLTVNGQDLSAAMNNAMAAALKDLPPDQRAMAEQMMKAQGGAMMGGPQQECLSAETAKRRSDARSMLADLQEDAPHCRYEPVKISGGTVSFKGRCNDPDGFSGDIAGEMTMGSAKAWTGRWTGTGRMAGDMGSMPGLKVAADGRVQMAWNGSGRWLGASCGNVKPE</sequence>
<dbReference type="EMBL" id="SACT01000002">
    <property type="protein sequence ID" value="RVT52449.1"/>
    <property type="molecule type" value="Genomic_DNA"/>
</dbReference>
<evidence type="ECO:0000313" key="2">
    <source>
        <dbReference type="EMBL" id="RVT52449.1"/>
    </source>
</evidence>